<organism evidence="1 2">
    <name type="scientific">Panagrolaimus sp. JU765</name>
    <dbReference type="NCBI Taxonomy" id="591449"/>
    <lineage>
        <taxon>Eukaryota</taxon>
        <taxon>Metazoa</taxon>
        <taxon>Ecdysozoa</taxon>
        <taxon>Nematoda</taxon>
        <taxon>Chromadorea</taxon>
        <taxon>Rhabditida</taxon>
        <taxon>Tylenchina</taxon>
        <taxon>Panagrolaimomorpha</taxon>
        <taxon>Panagrolaimoidea</taxon>
        <taxon>Panagrolaimidae</taxon>
        <taxon>Panagrolaimus</taxon>
    </lineage>
</organism>
<accession>A0AC34RRJ8</accession>
<evidence type="ECO:0000313" key="1">
    <source>
        <dbReference type="Proteomes" id="UP000887576"/>
    </source>
</evidence>
<dbReference type="WBParaSite" id="JU765_v2.g9610.t1">
    <property type="protein sequence ID" value="JU765_v2.g9610.t1"/>
    <property type="gene ID" value="JU765_v2.g9610"/>
</dbReference>
<evidence type="ECO:0000313" key="2">
    <source>
        <dbReference type="WBParaSite" id="JU765_v2.g9610.t1"/>
    </source>
</evidence>
<proteinExistence type="predicted"/>
<name>A0AC34RRJ8_9BILA</name>
<dbReference type="Proteomes" id="UP000887576">
    <property type="component" value="Unplaced"/>
</dbReference>
<sequence>MQTSEKFRRHFLPVFDRGVVPDSFCYIVMPICDLNLSDFRAQRLNGQDYSRPTALKIAQQTLQAVHDVHLHNFYHRDIRPSNFVIGTGKSYDVVYLVNFQCAIDQGKRRRKYVKREEFGPDDTPTALAKVNFLPCRYQSRAFHAGLSIGPFEDLESWVYTVIDVFGKNML</sequence>
<reference evidence="2" key="1">
    <citation type="submission" date="2022-11" db="UniProtKB">
        <authorList>
            <consortium name="WormBaseParasite"/>
        </authorList>
    </citation>
    <scope>IDENTIFICATION</scope>
</reference>
<protein>
    <submittedName>
        <fullName evidence="2">Protein kinase domain-containing protein</fullName>
    </submittedName>
</protein>